<comment type="caution">
    <text evidence="9">Lacks conserved residue(s) required for the propagation of feature annotation.</text>
</comment>
<keyword evidence="2" id="KW-0812">Transmembrane</keyword>
<evidence type="ECO:0000256" key="9">
    <source>
        <dbReference type="PROSITE-ProRule" id="PRU00323"/>
    </source>
</evidence>
<comment type="subcellular location">
    <subcellularLocation>
        <location evidence="1">Membrane</location>
        <topology evidence="1">Single-pass membrane protein</topology>
    </subcellularLocation>
</comment>
<feature type="domain" description="Link" evidence="12">
    <location>
        <begin position="38"/>
        <end position="133"/>
    </location>
</feature>
<keyword evidence="6 9" id="KW-1015">Disulfide bond</keyword>
<dbReference type="GO" id="GO:0004888">
    <property type="term" value="F:transmembrane signaling receptor activity"/>
    <property type="evidence" value="ECO:0007669"/>
    <property type="project" value="TreeGrafter"/>
</dbReference>
<dbReference type="PROSITE" id="PS01241">
    <property type="entry name" value="LINK_1"/>
    <property type="match status" value="1"/>
</dbReference>
<proteinExistence type="predicted"/>
<feature type="chain" id="PRO_5042947107" description="Link domain-containing protein" evidence="11">
    <location>
        <begin position="18"/>
        <end position="224"/>
    </location>
</feature>
<evidence type="ECO:0000256" key="2">
    <source>
        <dbReference type="ARBA" id="ARBA00022692"/>
    </source>
</evidence>
<dbReference type="Gene3D" id="3.10.100.10">
    <property type="entry name" value="Mannose-Binding Protein A, subunit A"/>
    <property type="match status" value="1"/>
</dbReference>
<dbReference type="AlphaFoldDB" id="A0AAQ4P726"/>
<dbReference type="InterPro" id="IPR000538">
    <property type="entry name" value="Link_dom"/>
</dbReference>
<dbReference type="PANTHER" id="PTHR10225:SF2">
    <property type="entry name" value="LYMPHATIC VESSEL ENDOTHELIAL HYALURONIC ACID RECEPTOR 1"/>
    <property type="match status" value="1"/>
</dbReference>
<evidence type="ECO:0000256" key="7">
    <source>
        <dbReference type="ARBA" id="ARBA00023170"/>
    </source>
</evidence>
<evidence type="ECO:0000256" key="10">
    <source>
        <dbReference type="SAM" id="MobiDB-lite"/>
    </source>
</evidence>
<keyword evidence="8" id="KW-0325">Glycoprotein</keyword>
<keyword evidence="14" id="KW-1185">Reference proteome</keyword>
<keyword evidence="4" id="KW-1133">Transmembrane helix</keyword>
<dbReference type="Proteomes" id="UP000007635">
    <property type="component" value="Chromosome II"/>
</dbReference>
<dbReference type="SMART" id="SM00445">
    <property type="entry name" value="LINK"/>
    <property type="match status" value="1"/>
</dbReference>
<organism evidence="13 14">
    <name type="scientific">Gasterosteus aculeatus aculeatus</name>
    <name type="common">three-spined stickleback</name>
    <dbReference type="NCBI Taxonomy" id="481459"/>
    <lineage>
        <taxon>Eukaryota</taxon>
        <taxon>Metazoa</taxon>
        <taxon>Chordata</taxon>
        <taxon>Craniata</taxon>
        <taxon>Vertebrata</taxon>
        <taxon>Euteleostomi</taxon>
        <taxon>Actinopterygii</taxon>
        <taxon>Neopterygii</taxon>
        <taxon>Teleostei</taxon>
        <taxon>Neoteleostei</taxon>
        <taxon>Acanthomorphata</taxon>
        <taxon>Eupercaria</taxon>
        <taxon>Perciformes</taxon>
        <taxon>Cottioidei</taxon>
        <taxon>Gasterosteales</taxon>
        <taxon>Gasterosteidae</taxon>
        <taxon>Gasterosteus</taxon>
    </lineage>
</organism>
<reference evidence="13" key="2">
    <citation type="submission" date="2025-08" db="UniProtKB">
        <authorList>
            <consortium name="Ensembl"/>
        </authorList>
    </citation>
    <scope>IDENTIFICATION</scope>
</reference>
<dbReference type="GeneTree" id="ENSGT00530000063822"/>
<keyword evidence="7" id="KW-0675">Receptor</keyword>
<dbReference type="SUPFAM" id="SSF56436">
    <property type="entry name" value="C-type lectin-like"/>
    <property type="match status" value="1"/>
</dbReference>
<keyword evidence="3 11" id="KW-0732">Signal</keyword>
<feature type="region of interest" description="Disordered" evidence="10">
    <location>
        <begin position="142"/>
        <end position="178"/>
    </location>
</feature>
<dbReference type="GO" id="GO:0007155">
    <property type="term" value="P:cell adhesion"/>
    <property type="evidence" value="ECO:0007669"/>
    <property type="project" value="InterPro"/>
</dbReference>
<dbReference type="GO" id="GO:0005540">
    <property type="term" value="F:hyaluronic acid binding"/>
    <property type="evidence" value="ECO:0007669"/>
    <property type="project" value="InterPro"/>
</dbReference>
<dbReference type="PROSITE" id="PS50963">
    <property type="entry name" value="LINK_2"/>
    <property type="match status" value="1"/>
</dbReference>
<feature type="disulfide bond" evidence="9">
    <location>
        <begin position="88"/>
        <end position="109"/>
    </location>
</feature>
<evidence type="ECO:0000313" key="13">
    <source>
        <dbReference type="Ensembl" id="ENSGACP00000034666.1"/>
    </source>
</evidence>
<keyword evidence="5" id="KW-0472">Membrane</keyword>
<dbReference type="GO" id="GO:0005886">
    <property type="term" value="C:plasma membrane"/>
    <property type="evidence" value="ECO:0007669"/>
    <property type="project" value="TreeGrafter"/>
</dbReference>
<accession>A0AAQ4P726</accession>
<sequence length="224" mass="25176">MIWFCITSLLSFTQVTSDQTIDTSRIRVFPAENQSIAGVFQVSTLNDRNQPEYSFNASEARWLCSSLGVNIASKAQLQEALTRGLETCRYGWIDEHYVVIPRIKALNNCGQNQKGLVPWRAPVTKKFDVFCFNESDAATQLKDATTDSPLNRSDYSRQTQFPPKTANPTWRPQSALSTPLTPETIHSEAQPAGGYTLHRDFCPSPCCNNHPCIHENEEELCSEL</sequence>
<dbReference type="Ensembl" id="ENSGACT00000054788.1">
    <property type="protein sequence ID" value="ENSGACP00000034666.1"/>
    <property type="gene ID" value="ENSGACG00000030576.1"/>
</dbReference>
<dbReference type="PRINTS" id="PR01265">
    <property type="entry name" value="LINKMODULE"/>
</dbReference>
<evidence type="ECO:0000256" key="8">
    <source>
        <dbReference type="ARBA" id="ARBA00023180"/>
    </source>
</evidence>
<feature type="signal peptide" evidence="11">
    <location>
        <begin position="1"/>
        <end position="17"/>
    </location>
</feature>
<dbReference type="PANTHER" id="PTHR10225">
    <property type="entry name" value="HYALURONAN RECEPTOR"/>
    <property type="match status" value="1"/>
</dbReference>
<dbReference type="InterPro" id="IPR016187">
    <property type="entry name" value="CTDL_fold"/>
</dbReference>
<reference evidence="13" key="3">
    <citation type="submission" date="2025-09" db="UniProtKB">
        <authorList>
            <consortium name="Ensembl"/>
        </authorList>
    </citation>
    <scope>IDENTIFICATION</scope>
</reference>
<evidence type="ECO:0000256" key="11">
    <source>
        <dbReference type="SAM" id="SignalP"/>
    </source>
</evidence>
<dbReference type="Pfam" id="PF00193">
    <property type="entry name" value="Xlink"/>
    <property type="match status" value="1"/>
</dbReference>
<evidence type="ECO:0000256" key="5">
    <source>
        <dbReference type="ARBA" id="ARBA00023136"/>
    </source>
</evidence>
<evidence type="ECO:0000256" key="3">
    <source>
        <dbReference type="ARBA" id="ARBA00022729"/>
    </source>
</evidence>
<evidence type="ECO:0000313" key="14">
    <source>
        <dbReference type="Proteomes" id="UP000007635"/>
    </source>
</evidence>
<reference evidence="13 14" key="1">
    <citation type="journal article" date="2021" name="G3 (Bethesda)">
        <title>Improved contiguity of the threespine stickleback genome using long-read sequencing.</title>
        <authorList>
            <person name="Nath S."/>
            <person name="Shaw D.E."/>
            <person name="White M.A."/>
        </authorList>
    </citation>
    <scope>NUCLEOTIDE SEQUENCE [LARGE SCALE GENOMIC DNA]</scope>
    <source>
        <strain evidence="13 14">Lake Benthic</strain>
    </source>
</reference>
<protein>
    <recommendedName>
        <fullName evidence="12">Link domain-containing protein</fullName>
    </recommendedName>
</protein>
<name>A0AAQ4P726_GASAC</name>
<evidence type="ECO:0000256" key="1">
    <source>
        <dbReference type="ARBA" id="ARBA00004167"/>
    </source>
</evidence>
<evidence type="ECO:0000256" key="6">
    <source>
        <dbReference type="ARBA" id="ARBA00023157"/>
    </source>
</evidence>
<dbReference type="InterPro" id="IPR016186">
    <property type="entry name" value="C-type_lectin-like/link_sf"/>
</dbReference>
<evidence type="ECO:0000256" key="4">
    <source>
        <dbReference type="ARBA" id="ARBA00022989"/>
    </source>
</evidence>
<evidence type="ECO:0000259" key="12">
    <source>
        <dbReference type="PROSITE" id="PS50963"/>
    </source>
</evidence>
<dbReference type="InterPro" id="IPR043210">
    <property type="entry name" value="CD44_antigen-like"/>
</dbReference>